<accession>H2YPW3</accession>
<dbReference type="PROSITE" id="PS51194">
    <property type="entry name" value="HELICASE_CTER"/>
    <property type="match status" value="1"/>
</dbReference>
<reference evidence="4" key="1">
    <citation type="submission" date="2003-08" db="EMBL/GenBank/DDBJ databases">
        <authorList>
            <person name="Birren B."/>
            <person name="Nusbaum C."/>
            <person name="Abebe A."/>
            <person name="Abouelleil A."/>
            <person name="Adekoya E."/>
            <person name="Ait-zahra M."/>
            <person name="Allen N."/>
            <person name="Allen T."/>
            <person name="An P."/>
            <person name="Anderson M."/>
            <person name="Anderson S."/>
            <person name="Arachchi H."/>
            <person name="Armbruster J."/>
            <person name="Bachantsang P."/>
            <person name="Baldwin J."/>
            <person name="Barry A."/>
            <person name="Bayul T."/>
            <person name="Blitshsteyn B."/>
            <person name="Bloom T."/>
            <person name="Blye J."/>
            <person name="Boguslavskiy L."/>
            <person name="Borowsky M."/>
            <person name="Boukhgalter B."/>
            <person name="Brunache A."/>
            <person name="Butler J."/>
            <person name="Calixte N."/>
            <person name="Calvo S."/>
            <person name="Camarata J."/>
            <person name="Campo K."/>
            <person name="Chang J."/>
            <person name="Cheshatsang Y."/>
            <person name="Citroen M."/>
            <person name="Collymore A."/>
            <person name="Considine T."/>
            <person name="Cook A."/>
            <person name="Cooke P."/>
            <person name="Corum B."/>
            <person name="Cuomo C."/>
            <person name="David R."/>
            <person name="Dawoe T."/>
            <person name="Degray S."/>
            <person name="Dodge S."/>
            <person name="Dooley K."/>
            <person name="Dorje P."/>
            <person name="Dorjee K."/>
            <person name="Dorris L."/>
            <person name="Duffey N."/>
            <person name="Dupes A."/>
            <person name="Elkins T."/>
            <person name="Engels R."/>
            <person name="Erickson J."/>
            <person name="Farina A."/>
            <person name="Faro S."/>
            <person name="Ferreira P."/>
            <person name="Fischer H."/>
            <person name="Fitzgerald M."/>
            <person name="Foley K."/>
            <person name="Gage D."/>
            <person name="Galagan J."/>
            <person name="Gearin G."/>
            <person name="Gnerre S."/>
            <person name="Gnirke A."/>
            <person name="Goyette A."/>
            <person name="Graham J."/>
            <person name="Grandbois E."/>
            <person name="Gyaltsen K."/>
            <person name="Hafez N."/>
            <person name="Hagopian D."/>
            <person name="Hagos B."/>
            <person name="Hall J."/>
            <person name="Hatcher B."/>
            <person name="Heller A."/>
            <person name="Higgins H."/>
            <person name="Honan T."/>
            <person name="Horn A."/>
            <person name="Houde N."/>
            <person name="Hughes L."/>
            <person name="Hulme W."/>
            <person name="Husby E."/>
            <person name="Iliev I."/>
            <person name="Jaffe D."/>
            <person name="Jones C."/>
            <person name="Kamal M."/>
            <person name="Kamat A."/>
            <person name="Kamvysselis M."/>
            <person name="Karlsson E."/>
            <person name="Kells C."/>
            <person name="Kieu A."/>
            <person name="Kisner P."/>
            <person name="Kodira C."/>
            <person name="Kulbokas E."/>
            <person name="Labutti K."/>
            <person name="Lama D."/>
            <person name="Landers T."/>
            <person name="Leger J."/>
            <person name="Levine S."/>
            <person name="Lewis D."/>
            <person name="Lewis T."/>
            <person name="Lindblad-toh K."/>
            <person name="Liu X."/>
            <person name="Lokyitsang T."/>
            <person name="Lokyitsang Y."/>
            <person name="Lucien O."/>
            <person name="Lui A."/>
            <person name="Ma L.J."/>
            <person name="Mabbitt R."/>
            <person name="Macdonald J."/>
            <person name="Maclean C."/>
            <person name="Major J."/>
            <person name="Manning J."/>
            <person name="Marabella R."/>
            <person name="Maru K."/>
            <person name="Matthews C."/>
            <person name="Mauceli E."/>
            <person name="Mccarthy M."/>
            <person name="Mcdonough S."/>
            <person name="Mcghee T."/>
            <person name="Meldrim J."/>
            <person name="Meneus L."/>
            <person name="Mesirov J."/>
            <person name="Mihalev A."/>
            <person name="Mihova T."/>
            <person name="Mikkelsen T."/>
            <person name="Mlenga V."/>
            <person name="Moru K."/>
            <person name="Mozes J."/>
            <person name="Mulrain L."/>
            <person name="Munson G."/>
            <person name="Naylor J."/>
            <person name="Newes C."/>
            <person name="Nguyen C."/>
            <person name="Nguyen N."/>
            <person name="Nguyen T."/>
            <person name="Nicol R."/>
            <person name="Nielsen C."/>
            <person name="Nizzari M."/>
            <person name="Norbu C."/>
            <person name="Norbu N."/>
            <person name="O'donnell P."/>
            <person name="Okoawo O."/>
            <person name="O'leary S."/>
            <person name="Omotosho B."/>
            <person name="O'neill K."/>
            <person name="Osman S."/>
            <person name="Parker S."/>
            <person name="Perrin D."/>
            <person name="Phunkhang P."/>
            <person name="Piqani B."/>
            <person name="Purcell S."/>
            <person name="Rachupka T."/>
            <person name="Ramasamy U."/>
            <person name="Rameau R."/>
            <person name="Ray V."/>
            <person name="Raymond C."/>
            <person name="Retta R."/>
            <person name="Richardson S."/>
            <person name="Rise C."/>
            <person name="Rodriguez J."/>
            <person name="Rogers J."/>
            <person name="Rogov P."/>
            <person name="Rutman M."/>
            <person name="Schupbach R."/>
            <person name="Seaman C."/>
            <person name="Settipalli S."/>
            <person name="Sharpe T."/>
            <person name="Sheridan J."/>
            <person name="Sherpa N."/>
            <person name="Shi J."/>
            <person name="Smirnov S."/>
            <person name="Smith C."/>
            <person name="Sougnez C."/>
            <person name="Spencer B."/>
            <person name="Stalker J."/>
            <person name="Stange-thomann N."/>
            <person name="Stavropoulos S."/>
            <person name="Stetson K."/>
            <person name="Stone C."/>
            <person name="Stone S."/>
            <person name="Stubbs M."/>
            <person name="Talamas J."/>
            <person name="Tchuinga P."/>
            <person name="Tenzing P."/>
            <person name="Tesfaye S."/>
            <person name="Theodore J."/>
            <person name="Thoulutsang Y."/>
            <person name="Topham K."/>
            <person name="Towey S."/>
            <person name="Tsamla T."/>
            <person name="Tsomo N."/>
            <person name="Vallee D."/>
            <person name="Vassiliev H."/>
            <person name="Venkataraman V."/>
            <person name="Vinson J."/>
            <person name="Vo A."/>
            <person name="Wade C."/>
            <person name="Wang S."/>
            <person name="Wangchuk T."/>
            <person name="Wangdi T."/>
            <person name="Whittaker C."/>
            <person name="Wilkinson J."/>
            <person name="Wu Y."/>
            <person name="Wyman D."/>
            <person name="Yadav S."/>
            <person name="Yang S."/>
            <person name="Yang X."/>
            <person name="Yeager S."/>
            <person name="Yee E."/>
            <person name="Young G."/>
            <person name="Zainoun J."/>
            <person name="Zembeck L."/>
            <person name="Zimmer A."/>
            <person name="Zody M."/>
            <person name="Lander E."/>
        </authorList>
    </citation>
    <scope>NUCLEOTIDE SEQUENCE [LARGE SCALE GENOMIC DNA]</scope>
</reference>
<evidence type="ECO:0000256" key="1">
    <source>
        <dbReference type="SAM" id="MobiDB-lite"/>
    </source>
</evidence>
<evidence type="ECO:0000313" key="3">
    <source>
        <dbReference type="Ensembl" id="ENSCSAVP00000007371.1"/>
    </source>
</evidence>
<dbReference type="CDD" id="cd18787">
    <property type="entry name" value="SF2_C_DEAD"/>
    <property type="match status" value="1"/>
</dbReference>
<dbReference type="InterPro" id="IPR001650">
    <property type="entry name" value="Helicase_C-like"/>
</dbReference>
<dbReference type="Gene3D" id="3.40.50.300">
    <property type="entry name" value="P-loop containing nucleotide triphosphate hydrolases"/>
    <property type="match status" value="1"/>
</dbReference>
<dbReference type="InterPro" id="IPR027417">
    <property type="entry name" value="P-loop_NTPase"/>
</dbReference>
<evidence type="ECO:0000313" key="4">
    <source>
        <dbReference type="Proteomes" id="UP000007875"/>
    </source>
</evidence>
<dbReference type="SMART" id="SM00490">
    <property type="entry name" value="HELICc"/>
    <property type="match status" value="1"/>
</dbReference>
<sequence>MRRKIDCSGSLRKWKRRINFLFLSGKRRSATIYHQICRLAMCCVNLYWGGREQYDREQALDDFKTGRVRILVATDVASRGLDVKDVTHVINYDFPRNTEEYVHRVGRTGRAGKSGTSISFFTRNDWGSAKELISILEEADQEVPDEVRDMAERFQKMKDRRAADGAAYRSGGPRRGGGGGRYRRDGW</sequence>
<dbReference type="GeneTree" id="ENSGT00940000163653"/>
<keyword evidence="4" id="KW-1185">Reference proteome</keyword>
<dbReference type="HOGENOM" id="CLU_003041_16_2_1"/>
<reference evidence="3" key="3">
    <citation type="submission" date="2025-09" db="UniProtKB">
        <authorList>
            <consortium name="Ensembl"/>
        </authorList>
    </citation>
    <scope>IDENTIFICATION</scope>
</reference>
<dbReference type="InParanoid" id="H2YPW3"/>
<name>H2YPW3_CIOSA</name>
<feature type="region of interest" description="Disordered" evidence="1">
    <location>
        <begin position="159"/>
        <end position="187"/>
    </location>
</feature>
<dbReference type="SUPFAM" id="SSF52540">
    <property type="entry name" value="P-loop containing nucleoside triphosphate hydrolases"/>
    <property type="match status" value="1"/>
</dbReference>
<dbReference type="Ensembl" id="ENSCSAVT00000007468.1">
    <property type="protein sequence ID" value="ENSCSAVP00000007371.1"/>
    <property type="gene ID" value="ENSCSAVG00000004399.1"/>
</dbReference>
<evidence type="ECO:0000259" key="2">
    <source>
        <dbReference type="PROSITE" id="PS51194"/>
    </source>
</evidence>
<dbReference type="Proteomes" id="UP000007875">
    <property type="component" value="Unassembled WGS sequence"/>
</dbReference>
<dbReference type="eggNOG" id="KOG0336">
    <property type="taxonomic scope" value="Eukaryota"/>
</dbReference>
<feature type="domain" description="Helicase C-terminal" evidence="2">
    <location>
        <begin position="10"/>
        <end position="151"/>
    </location>
</feature>
<dbReference type="Pfam" id="PF00271">
    <property type="entry name" value="Helicase_C"/>
    <property type="match status" value="1"/>
</dbReference>
<dbReference type="STRING" id="51511.ENSCSAVP00000007371"/>
<reference evidence="3" key="2">
    <citation type="submission" date="2025-08" db="UniProtKB">
        <authorList>
            <consortium name="Ensembl"/>
        </authorList>
    </citation>
    <scope>IDENTIFICATION</scope>
</reference>
<organism evidence="3 4">
    <name type="scientific">Ciona savignyi</name>
    <name type="common">Pacific transparent sea squirt</name>
    <dbReference type="NCBI Taxonomy" id="51511"/>
    <lineage>
        <taxon>Eukaryota</taxon>
        <taxon>Metazoa</taxon>
        <taxon>Chordata</taxon>
        <taxon>Tunicata</taxon>
        <taxon>Ascidiacea</taxon>
        <taxon>Phlebobranchia</taxon>
        <taxon>Cionidae</taxon>
        <taxon>Ciona</taxon>
    </lineage>
</organism>
<protein>
    <recommendedName>
        <fullName evidence="2">Helicase C-terminal domain-containing protein</fullName>
    </recommendedName>
</protein>
<proteinExistence type="predicted"/>
<dbReference type="PANTHER" id="PTHR47958">
    <property type="entry name" value="ATP-DEPENDENT RNA HELICASE DBP3"/>
    <property type="match status" value="1"/>
</dbReference>
<dbReference type="AlphaFoldDB" id="H2YPW3"/>